<dbReference type="InterPro" id="IPR052462">
    <property type="entry name" value="SLIRP/GR-RBP-like"/>
</dbReference>
<evidence type="ECO:0000256" key="3">
    <source>
        <dbReference type="SAM" id="MobiDB-lite"/>
    </source>
</evidence>
<dbReference type="PROSITE" id="PS50102">
    <property type="entry name" value="RRM"/>
    <property type="match status" value="2"/>
</dbReference>
<keyword evidence="1 2" id="KW-0694">RNA-binding</keyword>
<proteinExistence type="predicted"/>
<dbReference type="PANTHER" id="PTHR48027">
    <property type="entry name" value="HETEROGENEOUS NUCLEAR RIBONUCLEOPROTEIN 87F-RELATED"/>
    <property type="match status" value="1"/>
</dbReference>
<feature type="compositionally biased region" description="Basic and acidic residues" evidence="3">
    <location>
        <begin position="133"/>
        <end position="146"/>
    </location>
</feature>
<dbReference type="SMART" id="SM00360">
    <property type="entry name" value="RRM"/>
    <property type="match status" value="2"/>
</dbReference>
<feature type="region of interest" description="Disordered" evidence="3">
    <location>
        <begin position="120"/>
        <end position="188"/>
    </location>
</feature>
<feature type="compositionally biased region" description="Basic and acidic residues" evidence="3">
    <location>
        <begin position="22"/>
        <end position="32"/>
    </location>
</feature>
<evidence type="ECO:0000256" key="2">
    <source>
        <dbReference type="PROSITE-ProRule" id="PRU00176"/>
    </source>
</evidence>
<dbReference type="Pfam" id="PF00076">
    <property type="entry name" value="RRM_1"/>
    <property type="match status" value="2"/>
</dbReference>
<evidence type="ECO:0000259" key="4">
    <source>
        <dbReference type="PROSITE" id="PS50102"/>
    </source>
</evidence>
<evidence type="ECO:0000256" key="1">
    <source>
        <dbReference type="ARBA" id="ARBA00022884"/>
    </source>
</evidence>
<comment type="caution">
    <text evidence="5">The sequence shown here is derived from an EMBL/GenBank/DDBJ whole genome shotgun (WGS) entry which is preliminary data.</text>
</comment>
<gene>
    <name evidence="5" type="ORF">ACHAWU_006055</name>
</gene>
<accession>A0ABD3N983</accession>
<feature type="compositionally biased region" description="Gly residues" evidence="3">
    <location>
        <begin position="156"/>
        <end position="182"/>
    </location>
</feature>
<feature type="domain" description="RRM" evidence="4">
    <location>
        <begin position="192"/>
        <end position="269"/>
    </location>
</feature>
<dbReference type="EMBL" id="JALLBG020000007">
    <property type="protein sequence ID" value="KAL3772629.1"/>
    <property type="molecule type" value="Genomic_DNA"/>
</dbReference>
<dbReference type="InterPro" id="IPR012677">
    <property type="entry name" value="Nucleotide-bd_a/b_plait_sf"/>
</dbReference>
<feature type="domain" description="RRM" evidence="4">
    <location>
        <begin position="64"/>
        <end position="142"/>
    </location>
</feature>
<sequence>MSEDRRSRSRSRSPDGGGGGGRHGDNEDDHHHNNSHHGGGGGEYDNGGNDGGGGGGGENGEEEVKLYVGNLDYTTDEPRLREVFGAYGTVTDVFLPMERGTSRPRGFGFVTFSNRSAAEDAASKMDQSQLDGRTIRVNESKPRGEGPADYGSSSSRGGGGGMGGGGGRGGGGGGGLGPGGMGTFNPQGRDEVKLYVGNLSFETTEENVRSMFEQYGTVTDCFLPTDRDTNRVRGFAFVTMPASEAENACNKVNGMELDGRTLRVNEAQPKVCLFVVVGW</sequence>
<dbReference type="InterPro" id="IPR000504">
    <property type="entry name" value="RRM_dom"/>
</dbReference>
<feature type="region of interest" description="Disordered" evidence="3">
    <location>
        <begin position="1"/>
        <end position="63"/>
    </location>
</feature>
<keyword evidence="6" id="KW-1185">Reference proteome</keyword>
<reference evidence="5 6" key="1">
    <citation type="submission" date="2024-10" db="EMBL/GenBank/DDBJ databases">
        <title>Updated reference genomes for cyclostephanoid diatoms.</title>
        <authorList>
            <person name="Roberts W.R."/>
            <person name="Alverson A.J."/>
        </authorList>
    </citation>
    <scope>NUCLEOTIDE SEQUENCE [LARGE SCALE GENOMIC DNA]</scope>
    <source>
        <strain evidence="5 6">AJA232-27</strain>
    </source>
</reference>
<name>A0ABD3N983_9STRA</name>
<dbReference type="Proteomes" id="UP001530293">
    <property type="component" value="Unassembled WGS sequence"/>
</dbReference>
<organism evidence="5 6">
    <name type="scientific">Discostella pseudostelligera</name>
    <dbReference type="NCBI Taxonomy" id="259834"/>
    <lineage>
        <taxon>Eukaryota</taxon>
        <taxon>Sar</taxon>
        <taxon>Stramenopiles</taxon>
        <taxon>Ochrophyta</taxon>
        <taxon>Bacillariophyta</taxon>
        <taxon>Coscinodiscophyceae</taxon>
        <taxon>Thalassiosirophycidae</taxon>
        <taxon>Stephanodiscales</taxon>
        <taxon>Stephanodiscaceae</taxon>
        <taxon>Discostella</taxon>
    </lineage>
</organism>
<dbReference type="GO" id="GO:0003723">
    <property type="term" value="F:RNA binding"/>
    <property type="evidence" value="ECO:0007669"/>
    <property type="project" value="UniProtKB-UniRule"/>
</dbReference>
<dbReference type="AlphaFoldDB" id="A0ABD3N983"/>
<evidence type="ECO:0000313" key="6">
    <source>
        <dbReference type="Proteomes" id="UP001530293"/>
    </source>
</evidence>
<feature type="compositionally biased region" description="Gly residues" evidence="3">
    <location>
        <begin position="37"/>
        <end position="58"/>
    </location>
</feature>
<dbReference type="Gene3D" id="3.30.70.330">
    <property type="match status" value="2"/>
</dbReference>
<dbReference type="InterPro" id="IPR035979">
    <property type="entry name" value="RBD_domain_sf"/>
</dbReference>
<protein>
    <recommendedName>
        <fullName evidence="4">RRM domain-containing protein</fullName>
    </recommendedName>
</protein>
<dbReference type="SUPFAM" id="SSF54928">
    <property type="entry name" value="RNA-binding domain, RBD"/>
    <property type="match status" value="2"/>
</dbReference>
<evidence type="ECO:0000313" key="5">
    <source>
        <dbReference type="EMBL" id="KAL3772629.1"/>
    </source>
</evidence>